<dbReference type="KEGG" id="sid:M164_0569"/>
<dbReference type="InterPro" id="IPR025959">
    <property type="entry name" value="Winged_HTH_dom"/>
</dbReference>
<reference evidence="2 3" key="1">
    <citation type="journal article" date="2009" name="Proc. Natl. Acad. Sci. U.S.A.">
        <title>Biogeography of the Sulfolobus islandicus pan-genome.</title>
        <authorList>
            <person name="Reno M.L."/>
            <person name="Held N.L."/>
            <person name="Fields C.J."/>
            <person name="Burke P.V."/>
            <person name="Whitaker R.J."/>
        </authorList>
    </citation>
    <scope>NUCLEOTIDE SEQUENCE [LARGE SCALE GENOMIC DNA]</scope>
    <source>
        <strain evidence="3">M.16.4 / Kamchatka #3</strain>
    </source>
</reference>
<dbReference type="Proteomes" id="UP000001479">
    <property type="component" value="Chromosome"/>
</dbReference>
<protein>
    <submittedName>
        <fullName evidence="2">ORF1 in transposon ISC1078</fullName>
    </submittedName>
</protein>
<dbReference type="Gene3D" id="1.10.10.60">
    <property type="entry name" value="Homeodomain-like"/>
    <property type="match status" value="1"/>
</dbReference>
<proteinExistence type="predicted"/>
<accession>C4KEJ6</accession>
<evidence type="ECO:0000259" key="1">
    <source>
        <dbReference type="Pfam" id="PF13592"/>
    </source>
</evidence>
<evidence type="ECO:0000313" key="2">
    <source>
        <dbReference type="EMBL" id="ACR41193.1"/>
    </source>
</evidence>
<gene>
    <name evidence="2" type="ordered locus">M164_0569</name>
</gene>
<dbReference type="InterPro" id="IPR009057">
    <property type="entry name" value="Homeodomain-like_sf"/>
</dbReference>
<feature type="domain" description="Winged helix-turn helix" evidence="1">
    <location>
        <begin position="59"/>
        <end position="115"/>
    </location>
</feature>
<name>C4KEJ6_SACI6</name>
<dbReference type="SUPFAM" id="SSF46689">
    <property type="entry name" value="Homeodomain-like"/>
    <property type="match status" value="1"/>
</dbReference>
<dbReference type="EMBL" id="CP001402">
    <property type="protein sequence ID" value="ACR41193.1"/>
    <property type="molecule type" value="Genomic_DNA"/>
</dbReference>
<organism evidence="2 3">
    <name type="scientific">Saccharolobus islandicus (strain M.16.4 / Kamchatka #3)</name>
    <name type="common">Sulfolobus islandicus</name>
    <dbReference type="NCBI Taxonomy" id="426118"/>
    <lineage>
        <taxon>Archaea</taxon>
        <taxon>Thermoproteota</taxon>
        <taxon>Thermoprotei</taxon>
        <taxon>Sulfolobales</taxon>
        <taxon>Sulfolobaceae</taxon>
        <taxon>Saccharolobus</taxon>
    </lineage>
</organism>
<sequence length="122" mass="14527">MRIKDVAKKYDISVFTVYKWLRKDDLSAKPRKGSTKLKEEKKLVQILEKSPRDFGLNYDFWTSKLIAHILEKEFGIKYNPRSLSPVLKKLGFKYKKGKRTYERDEKTVEGWVKEQGEKLLKK</sequence>
<evidence type="ECO:0000313" key="3">
    <source>
        <dbReference type="Proteomes" id="UP000001479"/>
    </source>
</evidence>
<dbReference type="AlphaFoldDB" id="C4KEJ6"/>
<dbReference type="Pfam" id="PF13592">
    <property type="entry name" value="HTH_33"/>
    <property type="match status" value="1"/>
</dbReference>
<dbReference type="HOGENOM" id="CLU_1718298_0_0_2"/>